<protein>
    <submittedName>
        <fullName evidence="3">DNA polymerase/3'-5' exonuclease PolX</fullName>
    </submittedName>
</protein>
<dbReference type="InterPro" id="IPR003141">
    <property type="entry name" value="Pol/His_phosphatase_N"/>
</dbReference>
<evidence type="ECO:0000259" key="2">
    <source>
        <dbReference type="SMART" id="SM00483"/>
    </source>
</evidence>
<dbReference type="EMBL" id="SJZI01000001">
    <property type="protein sequence ID" value="TCJ19556.1"/>
    <property type="molecule type" value="Genomic_DNA"/>
</dbReference>
<dbReference type="GO" id="GO:0042578">
    <property type="term" value="F:phosphoric ester hydrolase activity"/>
    <property type="evidence" value="ECO:0007669"/>
    <property type="project" value="TreeGrafter"/>
</dbReference>
<dbReference type="Pfam" id="PF14716">
    <property type="entry name" value="HHH_8"/>
    <property type="match status" value="1"/>
</dbReference>
<dbReference type="GO" id="GO:0005829">
    <property type="term" value="C:cytosol"/>
    <property type="evidence" value="ECO:0007669"/>
    <property type="project" value="TreeGrafter"/>
</dbReference>
<dbReference type="RefSeq" id="WP_131445389.1">
    <property type="nucleotide sequence ID" value="NZ_SJZI01000001.1"/>
</dbReference>
<dbReference type="PIRSF" id="PIRSF005047">
    <property type="entry name" value="UCP005047_YshC"/>
    <property type="match status" value="1"/>
</dbReference>
<dbReference type="GO" id="GO:0004527">
    <property type="term" value="F:exonuclease activity"/>
    <property type="evidence" value="ECO:0007669"/>
    <property type="project" value="UniProtKB-KW"/>
</dbReference>
<organism evidence="3 4">
    <name type="scientific">Flaviaesturariibacter flavus</name>
    <dbReference type="NCBI Taxonomy" id="2502780"/>
    <lineage>
        <taxon>Bacteria</taxon>
        <taxon>Pseudomonadati</taxon>
        <taxon>Bacteroidota</taxon>
        <taxon>Chitinophagia</taxon>
        <taxon>Chitinophagales</taxon>
        <taxon>Chitinophagaceae</taxon>
        <taxon>Flaviaestuariibacter</taxon>
    </lineage>
</organism>
<dbReference type="Pfam" id="PF02811">
    <property type="entry name" value="PHP"/>
    <property type="match status" value="1"/>
</dbReference>
<keyword evidence="4" id="KW-1185">Reference proteome</keyword>
<dbReference type="GO" id="GO:0003677">
    <property type="term" value="F:DNA binding"/>
    <property type="evidence" value="ECO:0007669"/>
    <property type="project" value="InterPro"/>
</dbReference>
<dbReference type="SUPFAM" id="SSF47781">
    <property type="entry name" value="RuvA domain 2-like"/>
    <property type="match status" value="1"/>
</dbReference>
<dbReference type="InterPro" id="IPR027421">
    <property type="entry name" value="DNA_pol_lamdba_lyase_dom_sf"/>
</dbReference>
<keyword evidence="3" id="KW-0269">Exonuclease</keyword>
<evidence type="ECO:0000259" key="1">
    <source>
        <dbReference type="SMART" id="SM00481"/>
    </source>
</evidence>
<dbReference type="InterPro" id="IPR043519">
    <property type="entry name" value="NT_sf"/>
</dbReference>
<dbReference type="SMART" id="SM00481">
    <property type="entry name" value="POLIIIAc"/>
    <property type="match status" value="1"/>
</dbReference>
<dbReference type="InterPro" id="IPR010994">
    <property type="entry name" value="RuvA_2-like"/>
</dbReference>
<dbReference type="SUPFAM" id="SSF47802">
    <property type="entry name" value="DNA polymerase beta, N-terminal domain-like"/>
    <property type="match status" value="1"/>
</dbReference>
<dbReference type="InterPro" id="IPR022311">
    <property type="entry name" value="PolX-like"/>
</dbReference>
<dbReference type="Gene3D" id="1.10.150.110">
    <property type="entry name" value="DNA polymerase beta, N-terminal domain-like"/>
    <property type="match status" value="1"/>
</dbReference>
<proteinExistence type="predicted"/>
<dbReference type="Proteomes" id="UP000295334">
    <property type="component" value="Unassembled WGS sequence"/>
</dbReference>
<dbReference type="InterPro" id="IPR004013">
    <property type="entry name" value="PHP_dom"/>
</dbReference>
<name>A0A4R1BQL4_9BACT</name>
<dbReference type="FunFam" id="3.20.20.140:FF:000047">
    <property type="entry name" value="PHP domain-containing protein"/>
    <property type="match status" value="1"/>
</dbReference>
<dbReference type="SUPFAM" id="SSF81301">
    <property type="entry name" value="Nucleotidyltransferase"/>
    <property type="match status" value="1"/>
</dbReference>
<dbReference type="GO" id="GO:0003887">
    <property type="term" value="F:DNA-directed DNA polymerase activity"/>
    <property type="evidence" value="ECO:0007669"/>
    <property type="project" value="InterPro"/>
</dbReference>
<dbReference type="SMART" id="SM00483">
    <property type="entry name" value="POLXc"/>
    <property type="match status" value="1"/>
</dbReference>
<comment type="caution">
    <text evidence="3">The sequence shown here is derived from an EMBL/GenBank/DDBJ whole genome shotgun (WGS) entry which is preliminary data.</text>
</comment>
<keyword evidence="3" id="KW-0540">Nuclease</keyword>
<dbReference type="GO" id="GO:0008270">
    <property type="term" value="F:zinc ion binding"/>
    <property type="evidence" value="ECO:0007669"/>
    <property type="project" value="TreeGrafter"/>
</dbReference>
<sequence length="551" mass="61083">MDNYAIAEQFSLLTRLMDIHGENSFKSKSYASAAFALEKMEVEVSTLAPAAIAGIRGIGSSTGAKVQELLQTGRLAALDELIARTPAGVLEMMNIKGLGPKKIYTLWKEEGIDTIAELQHACQEHRIAAIKGFGEKTEQKILEAIHFHQKNAGVFLYAQVEPFALAFAEKLRLALPAARIEITGDFRRQCEVVDRLEWVSTASAADALAFFKKEDLPVLSESAHLLESETADGLPLRLHLCKEADFATVLFRSTGSAEFLGNWQRAGYGDTGPDEESIFRTAGVSFIPPFLREAGSVLDKAKQQTSFTVLQESDIKGIIHAHSNWSDGAHTLEEMAQELIRRGYEYLVISDHSKAAFYANGLDEARIREQHALIDELNARLAPFKIYKSIECDILADGSMDYSDNILASFDLVIASIHSNLDMPEEKAMMRLMGAIHNPHVRIMGHLTGRLLARRKGYPVDHKAIIDACAENDVVIEINASPHRLDMDWRYVDYALEKGLLLSVNPDAHSFDDLGSLKYGVKVAQKGGLTKERNLSSFSRDEFEAFLAKKK</sequence>
<evidence type="ECO:0000313" key="4">
    <source>
        <dbReference type="Proteomes" id="UP000295334"/>
    </source>
</evidence>
<dbReference type="PANTHER" id="PTHR36928">
    <property type="entry name" value="PHOSPHATASE YCDX-RELATED"/>
    <property type="match status" value="1"/>
</dbReference>
<keyword evidence="3" id="KW-0378">Hydrolase</keyword>
<dbReference type="Pfam" id="PF14520">
    <property type="entry name" value="HHH_5"/>
    <property type="match status" value="1"/>
</dbReference>
<reference evidence="3 4" key="1">
    <citation type="submission" date="2019-03" db="EMBL/GenBank/DDBJ databases">
        <authorList>
            <person name="Kim M.K.M."/>
        </authorList>
    </citation>
    <scope>NUCLEOTIDE SEQUENCE [LARGE SCALE GENOMIC DNA]</scope>
    <source>
        <strain evidence="3 4">17J68-12</strain>
    </source>
</reference>
<dbReference type="SUPFAM" id="SSF89550">
    <property type="entry name" value="PHP domain-like"/>
    <property type="match status" value="1"/>
</dbReference>
<accession>A0A4R1BQL4</accession>
<dbReference type="PANTHER" id="PTHR36928:SF1">
    <property type="entry name" value="PHOSPHATASE YCDX-RELATED"/>
    <property type="match status" value="1"/>
</dbReference>
<evidence type="ECO:0000313" key="3">
    <source>
        <dbReference type="EMBL" id="TCJ19556.1"/>
    </source>
</evidence>
<dbReference type="CDD" id="cd07436">
    <property type="entry name" value="PHP_PolX"/>
    <property type="match status" value="1"/>
</dbReference>
<dbReference type="InterPro" id="IPR050243">
    <property type="entry name" value="PHP_phosphatase"/>
</dbReference>
<dbReference type="Gene3D" id="3.20.20.140">
    <property type="entry name" value="Metal-dependent hydrolases"/>
    <property type="match status" value="1"/>
</dbReference>
<dbReference type="InterPro" id="IPR002054">
    <property type="entry name" value="DNA-dir_DNA_pol_X"/>
</dbReference>
<dbReference type="AlphaFoldDB" id="A0A4R1BQL4"/>
<dbReference type="InterPro" id="IPR010996">
    <property type="entry name" value="HHH_MUS81"/>
</dbReference>
<dbReference type="OrthoDB" id="9808747at2"/>
<dbReference type="InterPro" id="IPR016195">
    <property type="entry name" value="Pol/histidinol_Pase-like"/>
</dbReference>
<feature type="domain" description="Polymerase/histidinol phosphatase N-terminal" evidence="1">
    <location>
        <begin position="317"/>
        <end position="396"/>
    </location>
</feature>
<dbReference type="InterPro" id="IPR047967">
    <property type="entry name" value="PolX_PHP"/>
</dbReference>
<gene>
    <name evidence="3" type="ORF">EPD60_00060</name>
</gene>
<feature type="domain" description="DNA-directed DNA polymerase X" evidence="2">
    <location>
        <begin position="1"/>
        <end position="293"/>
    </location>
</feature>
<dbReference type="Gene3D" id="1.10.150.20">
    <property type="entry name" value="5' to 3' exonuclease, C-terminal subdomain"/>
    <property type="match status" value="1"/>
</dbReference>